<proteinExistence type="inferred from homology"/>
<dbReference type="InterPro" id="IPR012902">
    <property type="entry name" value="N_methyl_site"/>
</dbReference>
<dbReference type="Proteomes" id="UP001595722">
    <property type="component" value="Unassembled WGS sequence"/>
</dbReference>
<keyword evidence="14" id="KW-1185">Reference proteome</keyword>
<dbReference type="Pfam" id="PF12019">
    <property type="entry name" value="GspH"/>
    <property type="match status" value="1"/>
</dbReference>
<comment type="subcellular location">
    <subcellularLocation>
        <location evidence="1">Cell inner membrane</location>
        <topology evidence="1">Single-pass membrane protein</topology>
    </subcellularLocation>
</comment>
<feature type="domain" description="General secretion pathway GspH" evidence="12">
    <location>
        <begin position="40"/>
        <end position="148"/>
    </location>
</feature>
<evidence type="ECO:0000256" key="9">
    <source>
        <dbReference type="ARBA" id="ARBA00025772"/>
    </source>
</evidence>
<evidence type="ECO:0000256" key="1">
    <source>
        <dbReference type="ARBA" id="ARBA00004377"/>
    </source>
</evidence>
<feature type="transmembrane region" description="Helical" evidence="11">
    <location>
        <begin position="6"/>
        <end position="28"/>
    </location>
</feature>
<dbReference type="SUPFAM" id="SSF54523">
    <property type="entry name" value="Pili subunits"/>
    <property type="match status" value="1"/>
</dbReference>
<evidence type="ECO:0000313" key="13">
    <source>
        <dbReference type="EMBL" id="MFC3678697.1"/>
    </source>
</evidence>
<keyword evidence="7 11" id="KW-1133">Transmembrane helix</keyword>
<dbReference type="EMBL" id="JBHRYB010000001">
    <property type="protein sequence ID" value="MFC3678697.1"/>
    <property type="molecule type" value="Genomic_DNA"/>
</dbReference>
<protein>
    <recommendedName>
        <fullName evidence="2">Type II secretion system protein H</fullName>
    </recommendedName>
    <alternativeName>
        <fullName evidence="10">General secretion pathway protein H</fullName>
    </alternativeName>
</protein>
<name>A0ABV7VP95_9GAMM</name>
<keyword evidence="6 11" id="KW-0812">Transmembrane</keyword>
<comment type="similarity">
    <text evidence="9">Belongs to the GSP H family.</text>
</comment>
<dbReference type="Gene3D" id="3.30.700.10">
    <property type="entry name" value="Glycoprotein, Type 4 Pilin"/>
    <property type="match status" value="1"/>
</dbReference>
<keyword evidence="8 11" id="KW-0472">Membrane</keyword>
<organism evidence="13 14">
    <name type="scientific">Bacterioplanoides pacificum</name>
    <dbReference type="NCBI Taxonomy" id="1171596"/>
    <lineage>
        <taxon>Bacteria</taxon>
        <taxon>Pseudomonadati</taxon>
        <taxon>Pseudomonadota</taxon>
        <taxon>Gammaproteobacteria</taxon>
        <taxon>Oceanospirillales</taxon>
        <taxon>Oceanospirillaceae</taxon>
        <taxon>Bacterioplanoides</taxon>
    </lineage>
</organism>
<dbReference type="PROSITE" id="PS00409">
    <property type="entry name" value="PROKAR_NTER_METHYL"/>
    <property type="match status" value="1"/>
</dbReference>
<dbReference type="InterPro" id="IPR045584">
    <property type="entry name" value="Pilin-like"/>
</dbReference>
<gene>
    <name evidence="13" type="ORF">ACFOMG_01060</name>
</gene>
<evidence type="ECO:0000256" key="10">
    <source>
        <dbReference type="ARBA" id="ARBA00030775"/>
    </source>
</evidence>
<evidence type="ECO:0000313" key="14">
    <source>
        <dbReference type="Proteomes" id="UP001595722"/>
    </source>
</evidence>
<evidence type="ECO:0000256" key="2">
    <source>
        <dbReference type="ARBA" id="ARBA00021549"/>
    </source>
</evidence>
<sequence length="157" mass="16675">MDKGFTLVELVMVLIILGIVAAVTSARFSSPQNYSSRVIADQLLASARLAQQTALSRSASGDVTMQLARTADNWRLTIRGGTTIVSDIAAGNENIRAGVDLAVSCNALASLPLLLSYDGNGNLLSGQNTRICIQDNNRVRELCISRAGYAYEGPCVL</sequence>
<evidence type="ECO:0000256" key="8">
    <source>
        <dbReference type="ARBA" id="ARBA00023136"/>
    </source>
</evidence>
<accession>A0ABV7VP95</accession>
<evidence type="ECO:0000256" key="6">
    <source>
        <dbReference type="ARBA" id="ARBA00022692"/>
    </source>
</evidence>
<evidence type="ECO:0000256" key="11">
    <source>
        <dbReference type="SAM" id="Phobius"/>
    </source>
</evidence>
<evidence type="ECO:0000256" key="3">
    <source>
        <dbReference type="ARBA" id="ARBA00022475"/>
    </source>
</evidence>
<dbReference type="Pfam" id="PF07963">
    <property type="entry name" value="N_methyl"/>
    <property type="match status" value="1"/>
</dbReference>
<keyword evidence="4" id="KW-0488">Methylation</keyword>
<evidence type="ECO:0000259" key="12">
    <source>
        <dbReference type="Pfam" id="PF12019"/>
    </source>
</evidence>
<evidence type="ECO:0000256" key="4">
    <source>
        <dbReference type="ARBA" id="ARBA00022481"/>
    </source>
</evidence>
<dbReference type="RefSeq" id="WP_376864247.1">
    <property type="nucleotide sequence ID" value="NZ_JBHRYB010000001.1"/>
</dbReference>
<evidence type="ECO:0000256" key="7">
    <source>
        <dbReference type="ARBA" id="ARBA00022989"/>
    </source>
</evidence>
<reference evidence="14" key="1">
    <citation type="journal article" date="2019" name="Int. J. Syst. Evol. Microbiol.">
        <title>The Global Catalogue of Microorganisms (GCM) 10K type strain sequencing project: providing services to taxonomists for standard genome sequencing and annotation.</title>
        <authorList>
            <consortium name="The Broad Institute Genomics Platform"/>
            <consortium name="The Broad Institute Genome Sequencing Center for Infectious Disease"/>
            <person name="Wu L."/>
            <person name="Ma J."/>
        </authorList>
    </citation>
    <scope>NUCLEOTIDE SEQUENCE [LARGE SCALE GENOMIC DNA]</scope>
    <source>
        <strain evidence="14">KCTC 42424</strain>
    </source>
</reference>
<dbReference type="InterPro" id="IPR022346">
    <property type="entry name" value="T2SS_GspH"/>
</dbReference>
<comment type="caution">
    <text evidence="13">The sequence shown here is derived from an EMBL/GenBank/DDBJ whole genome shotgun (WGS) entry which is preliminary data.</text>
</comment>
<evidence type="ECO:0000256" key="5">
    <source>
        <dbReference type="ARBA" id="ARBA00022519"/>
    </source>
</evidence>
<dbReference type="NCBIfam" id="TIGR02532">
    <property type="entry name" value="IV_pilin_GFxxxE"/>
    <property type="match status" value="1"/>
</dbReference>
<keyword evidence="3" id="KW-1003">Cell membrane</keyword>
<keyword evidence="5" id="KW-0997">Cell inner membrane</keyword>